<proteinExistence type="predicted"/>
<sequence length="869" mass="96636">METMQHFFFGTFHEAPRDLDVRDGRRFFSASAMKQRVDALARIPLDDIISLLDRVGTRLTRPGRYRDRILEIMPRITGYSLPMMEKAMEALQGILCRESLEERLSCLGDRRALDGWTIYRGKAARALPLGAICHVAPGNIFLGSVDSVITGMITKNINVLKLSRHDPIFPFLFLEALLEEDPTGAIASTLAITSWSHTNADMMHLVGEEFDGILLFGGEEAVREYAAITSPTTRLLAFGPKLSWGLIRKGLKKDDLQQAIEGFAMDTALWEQKACTSCQNLFVEGRDLAHQVAHGLHQELQRLADTLPQAGMDLDEGVDIRKAREQAFWDVFKGRGLLLEGRTHSVILREGTGVIPSPLNRTIYVNTVENWKDVLKGNMPSMTDHMSTVGLAVPESLLEDTLQGLEPLGIPRFCRPGTMGVGVDAGAPHDGSYLILGLVKMLSKEDLPLERLGRTYDAPARREARLVAELNRLVNHALKSPFYKKLYADVQLPITSLEDFSRLPVLEKHHLETHCPPADTSMLTAPAGASYLFSSGGTSGTPRNLCWSVEEFKQSQRLLGQGFRALGISSGDRVANLMRAGSLYTGFLATNGGLEQTGCQILSITANQSIEETLNLVEGFRPNVAMGMTSTLVELAEQARKEQRTIRLERIFYTGEAMSESSRNLLRTVFHASRIGSLSYGAVEIGPLGYQCDQCRHDEFHLSEDWAYLEFGENGEVFATGTGRLLHPIIRYRIGDRAAWVDSPCACGRTSPKFRLLGRTDHYVRLLYNDLYMAEIDRTLAAFPGLTPVYQIIVRDGEKGLEAHLIIEGQDHQGLETEVWNALKKEAAEFKDLPDFGCHFTVSIRPPGSIERMGRTGKIRRIVDLRVAP</sequence>
<dbReference type="PANTHER" id="PTHR43845">
    <property type="entry name" value="BLR5969 PROTEIN"/>
    <property type="match status" value="1"/>
</dbReference>
<dbReference type="RefSeq" id="WP_069857701.1">
    <property type="nucleotide sequence ID" value="NZ_BDFE01000009.1"/>
</dbReference>
<protein>
    <submittedName>
        <fullName evidence="3">Acyl-CoA reductase</fullName>
    </submittedName>
</protein>
<dbReference type="GO" id="GO:0008218">
    <property type="term" value="P:bioluminescence"/>
    <property type="evidence" value="ECO:0007669"/>
    <property type="project" value="InterPro"/>
</dbReference>
<evidence type="ECO:0000256" key="1">
    <source>
        <dbReference type="ARBA" id="ARBA00022857"/>
    </source>
</evidence>
<dbReference type="InterPro" id="IPR028154">
    <property type="entry name" value="AMP-dep_Lig_C"/>
</dbReference>
<dbReference type="Proteomes" id="UP000095200">
    <property type="component" value="Unassembled WGS sequence"/>
</dbReference>
<dbReference type="InterPro" id="IPR008670">
    <property type="entry name" value="CoA_reduct_LuxC"/>
</dbReference>
<dbReference type="AlphaFoldDB" id="A0A194ADR8"/>
<dbReference type="EMBL" id="BDFE01000009">
    <property type="protein sequence ID" value="GAU08222.1"/>
    <property type="molecule type" value="Genomic_DNA"/>
</dbReference>
<dbReference type="InterPro" id="IPR016161">
    <property type="entry name" value="Ald_DH/histidinol_DH"/>
</dbReference>
<dbReference type="Pfam" id="PF05893">
    <property type="entry name" value="LuxC"/>
    <property type="match status" value="1"/>
</dbReference>
<dbReference type="OrthoDB" id="580775at2"/>
<dbReference type="InterPro" id="IPR042099">
    <property type="entry name" value="ANL_N_sf"/>
</dbReference>
<organism evidence="3 4">
    <name type="scientific">Desulfoplanes formicivorans</name>
    <dbReference type="NCBI Taxonomy" id="1592317"/>
    <lineage>
        <taxon>Bacteria</taxon>
        <taxon>Pseudomonadati</taxon>
        <taxon>Thermodesulfobacteriota</taxon>
        <taxon>Desulfovibrionia</taxon>
        <taxon>Desulfovibrionales</taxon>
        <taxon>Desulfoplanaceae</taxon>
        <taxon>Desulfoplanes</taxon>
    </lineage>
</organism>
<dbReference type="Pfam" id="PF14535">
    <property type="entry name" value="AMP-binding_C_2"/>
    <property type="match status" value="1"/>
</dbReference>
<feature type="domain" description="AMP-dependent ligase C-terminal" evidence="2">
    <location>
        <begin position="772"/>
        <end position="866"/>
    </location>
</feature>
<reference evidence="4" key="1">
    <citation type="submission" date="2016-06" db="EMBL/GenBank/DDBJ databases">
        <title>Draft genome sequence of Desulfoplanes formicivorans strain Pf12B.</title>
        <authorList>
            <person name="Watanabe M."/>
            <person name="Kojima H."/>
            <person name="Fukui M."/>
        </authorList>
    </citation>
    <scope>NUCLEOTIDE SEQUENCE [LARGE SCALE GENOMIC DNA]</scope>
    <source>
        <strain evidence="4">Pf12B</strain>
    </source>
</reference>
<evidence type="ECO:0000313" key="3">
    <source>
        <dbReference type="EMBL" id="GAU08222.1"/>
    </source>
</evidence>
<name>A0A194ADR8_9BACT</name>
<dbReference type="Gene3D" id="3.40.50.12780">
    <property type="entry name" value="N-terminal domain of ligase-like"/>
    <property type="match status" value="1"/>
</dbReference>
<dbReference type="PANTHER" id="PTHR43845:SF1">
    <property type="entry name" value="BLR5969 PROTEIN"/>
    <property type="match status" value="1"/>
</dbReference>
<dbReference type="Gene3D" id="3.30.300.30">
    <property type="match status" value="1"/>
</dbReference>
<dbReference type="InterPro" id="IPR045851">
    <property type="entry name" value="AMP-bd_C_sf"/>
</dbReference>
<comment type="caution">
    <text evidence="3">The sequence shown here is derived from an EMBL/GenBank/DDBJ whole genome shotgun (WGS) entry which is preliminary data.</text>
</comment>
<accession>A0A194ADR8</accession>
<dbReference type="SUPFAM" id="SSF56801">
    <property type="entry name" value="Acetyl-CoA synthetase-like"/>
    <property type="match status" value="1"/>
</dbReference>
<dbReference type="STRING" id="1592317.DPF_0925"/>
<keyword evidence="4" id="KW-1185">Reference proteome</keyword>
<evidence type="ECO:0000313" key="4">
    <source>
        <dbReference type="Proteomes" id="UP000095200"/>
    </source>
</evidence>
<dbReference type="GO" id="GO:0003995">
    <property type="term" value="F:acyl-CoA dehydrogenase activity"/>
    <property type="evidence" value="ECO:0007669"/>
    <property type="project" value="InterPro"/>
</dbReference>
<evidence type="ECO:0000259" key="2">
    <source>
        <dbReference type="Pfam" id="PF14535"/>
    </source>
</evidence>
<keyword evidence="1" id="KW-0521">NADP</keyword>
<dbReference type="SUPFAM" id="SSF53720">
    <property type="entry name" value="ALDH-like"/>
    <property type="match status" value="1"/>
</dbReference>
<gene>
    <name evidence="3" type="ORF">DPF_0925</name>
</gene>